<keyword evidence="3" id="KW-1185">Reference proteome</keyword>
<proteinExistence type="predicted"/>
<name>A0A0L6JKY8_9FIRM</name>
<evidence type="ECO:0000256" key="1">
    <source>
        <dbReference type="SAM" id="Phobius"/>
    </source>
</evidence>
<dbReference type="Proteomes" id="UP000036923">
    <property type="component" value="Unassembled WGS sequence"/>
</dbReference>
<accession>A0A0L6JKY8</accession>
<feature type="transmembrane region" description="Helical" evidence="1">
    <location>
        <begin position="46"/>
        <end position="65"/>
    </location>
</feature>
<evidence type="ECO:0000313" key="2">
    <source>
        <dbReference type="EMBL" id="KNY26047.1"/>
    </source>
</evidence>
<sequence length="116" mass="13778">MSLSELFGTIFNIIWNIPIYVPIISLSLILLTYILNKDRLWTIPKLSFLFAIVITIYDITTKTPGDNIFIQFKNYIYESKYNYNFLHIYIPIFLYCLLIASIFSYIEKMKNKISIK</sequence>
<organism evidence="2 3">
    <name type="scientific">Pseudobacteroides cellulosolvens ATCC 35603 = DSM 2933</name>
    <dbReference type="NCBI Taxonomy" id="398512"/>
    <lineage>
        <taxon>Bacteria</taxon>
        <taxon>Bacillati</taxon>
        <taxon>Bacillota</taxon>
        <taxon>Clostridia</taxon>
        <taxon>Eubacteriales</taxon>
        <taxon>Oscillospiraceae</taxon>
        <taxon>Pseudobacteroides</taxon>
    </lineage>
</organism>
<reference evidence="3" key="1">
    <citation type="submission" date="2015-07" db="EMBL/GenBank/DDBJ databases">
        <title>Near-Complete Genome Sequence of the Cellulolytic Bacterium Bacteroides (Pseudobacteroides) cellulosolvens ATCC 35603.</title>
        <authorList>
            <person name="Dassa B."/>
            <person name="Utturkar S.M."/>
            <person name="Klingeman D.M."/>
            <person name="Hurt R.A."/>
            <person name="Keller M."/>
            <person name="Xu J."/>
            <person name="Reddy Y.H.K."/>
            <person name="Borovok I."/>
            <person name="Grinberg I.R."/>
            <person name="Lamed R."/>
            <person name="Zhivin O."/>
            <person name="Bayer E.A."/>
            <person name="Brown S.D."/>
        </authorList>
    </citation>
    <scope>NUCLEOTIDE SEQUENCE [LARGE SCALE GENOMIC DNA]</scope>
    <source>
        <strain evidence="3">DSM 2933</strain>
    </source>
</reference>
<dbReference type="STRING" id="398512.Bccel_1309"/>
<dbReference type="EMBL" id="LGTC01000001">
    <property type="protein sequence ID" value="KNY26047.1"/>
    <property type="molecule type" value="Genomic_DNA"/>
</dbReference>
<keyword evidence="1" id="KW-0812">Transmembrane</keyword>
<dbReference type="AlphaFoldDB" id="A0A0L6JKY8"/>
<keyword evidence="1" id="KW-1133">Transmembrane helix</keyword>
<feature type="transmembrane region" description="Helical" evidence="1">
    <location>
        <begin position="85"/>
        <end position="106"/>
    </location>
</feature>
<comment type="caution">
    <text evidence="2">The sequence shown here is derived from an EMBL/GenBank/DDBJ whole genome shotgun (WGS) entry which is preliminary data.</text>
</comment>
<protein>
    <submittedName>
        <fullName evidence="2">Uncharacterized protein</fullName>
    </submittedName>
</protein>
<keyword evidence="1" id="KW-0472">Membrane</keyword>
<feature type="transmembrane region" description="Helical" evidence="1">
    <location>
        <begin position="13"/>
        <end position="34"/>
    </location>
</feature>
<evidence type="ECO:0000313" key="3">
    <source>
        <dbReference type="Proteomes" id="UP000036923"/>
    </source>
</evidence>
<gene>
    <name evidence="2" type="ORF">Bccel_1309</name>
</gene>